<evidence type="ECO:0000259" key="2">
    <source>
        <dbReference type="Pfam" id="PF06985"/>
    </source>
</evidence>
<feature type="compositionally biased region" description="Low complexity" evidence="1">
    <location>
        <begin position="814"/>
        <end position="830"/>
    </location>
</feature>
<dbReference type="OrthoDB" id="5135333at2759"/>
<dbReference type="EMBL" id="AFQF01003277">
    <property type="protein sequence ID" value="EGU76490.1"/>
    <property type="molecule type" value="Genomic_DNA"/>
</dbReference>
<proteinExistence type="predicted"/>
<dbReference type="STRING" id="660025.F9G2Y3"/>
<feature type="domain" description="Heterokaryon incompatibility" evidence="2">
    <location>
        <begin position="246"/>
        <end position="401"/>
    </location>
</feature>
<accession>F9G2Y3</accession>
<dbReference type="InterPro" id="IPR041661">
    <property type="entry name" value="ZN622/Rei1/Reh1_Znf-C2H2"/>
</dbReference>
<evidence type="ECO:0000313" key="4">
    <source>
        <dbReference type="EMBL" id="EGU76490.1"/>
    </source>
</evidence>
<dbReference type="PaxDb" id="5507-FOXG_16888P0"/>
<organism evidence="4">
    <name type="scientific">Fusarium oxysporum (strain Fo5176)</name>
    <name type="common">Fusarium vascular wilt</name>
    <dbReference type="NCBI Taxonomy" id="660025"/>
    <lineage>
        <taxon>Eukaryota</taxon>
        <taxon>Fungi</taxon>
        <taxon>Dikarya</taxon>
        <taxon>Ascomycota</taxon>
        <taxon>Pezizomycotina</taxon>
        <taxon>Sordariomycetes</taxon>
        <taxon>Hypocreomycetidae</taxon>
        <taxon>Hypocreales</taxon>
        <taxon>Nectriaceae</taxon>
        <taxon>Fusarium</taxon>
        <taxon>Fusarium oxysporum species complex</taxon>
    </lineage>
</organism>
<dbReference type="AlphaFoldDB" id="F9G2Y3"/>
<sequence length="1088" mass="123852">MSDNAPKLCSACAAINFDKLFFPDPAPFNPGLRPPPDPCLGTLQEILDRSIECDVCKLIIEAHRQRYIRAPYGCSTNHPDFRSEVPGEEPEIHEEVKTHGLRLTVNKEPIKCFLESRNFSSDRILPDSEDGLDPETGGVNRVLLRLEPRPWMAILANSITLQAVWPSKESQTTSNDIPLDGTGRMIGSLLDLSIPQRWIKQCEDQHGEECQKPNWLSDSDTEWPERCRVIDVKERRIVDLLPTMRYVALSYVWGSSEKARKSRFERRLTRENLSRLQQPNSLGEIYVPQTIKDAMYVTEQVGARFLWVDALCIVQDDPADLGHQTARMDLIYSKALFTILAACGEDSTSGLAGLPSNPRDVFQRQVKISASGLHVMPLVTLSEEDTLQFSSWNTRGWTFQERLLSRRSLIFTNKQVYWCCDGTTWEEESLLDIPGSTTFARSYSFGCYDEWDDNEAKFSLESFDTYITQFSERKFTYPSDVLPAFLGIIRRFEHLNNEKIHWGLNASTFDQALTWKYGQNRRDETYSYVSGGSTRSVPYPSWSWLGWTGFIGGSSSLRIGEDYSKRGVGDMKSLLAFYSLMSDGSVSLIKGTSLRRVNDYGKEEDVMSIATEKPSHDWIGDTKVTGLIKMDDVSLASELESLSVDQSHQPSPYDTGRIVFWTSHANISIQITNRDGIHMETSEGLVKLDLKLSSPFMKKSYYRFEEALKEDSEPGESKVMNFLRRKPVATSHTISLIVISRYYGFYEGDDEVVKLNVMAVEEKVPGSGVWSRIGFGVMKEEELCNIELQGLETWKVHVKSGRHVQKLQEKVHGVTVSSAPTSSSKLPSSLRQTRDEFEDDDPESESDIEDNDFEEDQELIATTFVPGHCLFCIKDSSTLDESMKHMSTAHGFNIPFQELLAVDLETLVSYFHFVINTYRECICCGRRRSTVEGIQHHMLAKSHCRFDISPETEDFYEIPQYEDALRDRKQDAGDPVRLPSGRVISHRKHEEPRAPRRDAPDQNRLDSSVSPEPGLEIAHRRTVNGSREVVQANEAILAAQLSRLKVTSDRAAQREEKRWRGRLERANNFFALKRFRLDAADSRMGRQF</sequence>
<evidence type="ECO:0008006" key="5">
    <source>
        <dbReference type="Google" id="ProtNLM"/>
    </source>
</evidence>
<feature type="region of interest" description="Disordered" evidence="1">
    <location>
        <begin position="812"/>
        <end position="851"/>
    </location>
</feature>
<feature type="compositionally biased region" description="Acidic residues" evidence="1">
    <location>
        <begin position="836"/>
        <end position="851"/>
    </location>
</feature>
<protein>
    <recommendedName>
        <fullName evidence="5">Heterokaryon incompatibility domain-containing protein</fullName>
    </recommendedName>
</protein>
<reference evidence="4" key="1">
    <citation type="journal article" date="2012" name="Mol. Plant Microbe Interact.">
        <title>A highly conserved effector in Fusarium oxysporum is required for full virulence on Arabidopsis.</title>
        <authorList>
            <person name="Thatcher L.F."/>
            <person name="Gardiner D.M."/>
            <person name="Kazan K."/>
            <person name="Manners J."/>
        </authorList>
    </citation>
    <scope>NUCLEOTIDE SEQUENCE [LARGE SCALE GENOMIC DNA]</scope>
    <source>
        <strain evidence="4">Fo5176</strain>
    </source>
</reference>
<evidence type="ECO:0000259" key="3">
    <source>
        <dbReference type="Pfam" id="PF12756"/>
    </source>
</evidence>
<dbReference type="Pfam" id="PF12756">
    <property type="entry name" value="zf-C2H2_2"/>
    <property type="match status" value="1"/>
</dbReference>
<dbReference type="Pfam" id="PF06985">
    <property type="entry name" value="HET"/>
    <property type="match status" value="1"/>
</dbReference>
<feature type="compositionally biased region" description="Basic and acidic residues" evidence="1">
    <location>
        <begin position="988"/>
        <end position="1004"/>
    </location>
</feature>
<feature type="region of interest" description="Disordered" evidence="1">
    <location>
        <begin position="967"/>
        <end position="1014"/>
    </location>
</feature>
<dbReference type="PANTHER" id="PTHR33112">
    <property type="entry name" value="DOMAIN PROTEIN, PUTATIVE-RELATED"/>
    <property type="match status" value="1"/>
</dbReference>
<dbReference type="PANTHER" id="PTHR33112:SF16">
    <property type="entry name" value="HETEROKARYON INCOMPATIBILITY DOMAIN-CONTAINING PROTEIN"/>
    <property type="match status" value="1"/>
</dbReference>
<gene>
    <name evidence="4" type="ORF">FOXB_13015</name>
</gene>
<feature type="domain" description="ZN622/Rei1/Reh1 zinc finger C2H2-type" evidence="3">
    <location>
        <begin position="869"/>
        <end position="958"/>
    </location>
</feature>
<name>F9G2Y3_FUSOF</name>
<comment type="caution">
    <text evidence="4">The sequence shown here is derived from an EMBL/GenBank/DDBJ whole genome shotgun (WGS) entry which is preliminary data.</text>
</comment>
<dbReference type="InterPro" id="IPR010730">
    <property type="entry name" value="HET"/>
</dbReference>
<evidence type="ECO:0000256" key="1">
    <source>
        <dbReference type="SAM" id="MobiDB-lite"/>
    </source>
</evidence>